<reference evidence="11 12" key="1">
    <citation type="journal article" date="2010" name="J. Bacteriol.">
        <title>The complete genome sequence of Croceibacter atlanticus HTCC2559T.</title>
        <authorList>
            <person name="Oh H.M."/>
            <person name="Kang I."/>
            <person name="Ferriera S."/>
            <person name="Giovannoni S.J."/>
            <person name="Cho J.C."/>
        </authorList>
    </citation>
    <scope>NUCLEOTIDE SEQUENCE [LARGE SCALE GENOMIC DNA]</scope>
    <source>
        <strain evidence="12">ATCC BAA-628 / HTCC2559 / KCTC 12090</strain>
    </source>
</reference>
<feature type="transmembrane region" description="Helical" evidence="9">
    <location>
        <begin position="504"/>
        <end position="525"/>
    </location>
</feature>
<feature type="transmembrane region" description="Helical" evidence="9">
    <location>
        <begin position="428"/>
        <end position="447"/>
    </location>
</feature>
<feature type="transmembrane region" description="Helical" evidence="9">
    <location>
        <begin position="453"/>
        <end position="470"/>
    </location>
</feature>
<sequence>MKNLFSTLTSLFLILALLYFSFARLLPDANYTTSGFSMDRAFSHVEQIGQNPHAVGTTKHAFVRNYIVQQLQKMGLEVQTQEGYCLSDDGILVKPINILSRIPGTNPDAKALVLMSHYDSNPHSAKGASDAGSGVATILESIRAFLSNQTSHENDIIILFTDAEELGLNGAKLFVNEHDWANDVGLVLNFEARGSGGPSNMIVETNGGNSGLIASFNQANVEFPVATSLMYSVYKLLPNDTDSTIFREDKNINSFFFAFIDDHYDYHTALDSPQRLDKTSLAHQASYLMPLLKHFSNTNLDNLHTENDDVYFDLPFSTLVHYPFAWVTPMLILAILLFIGLLLYGFKKRRLKSKELFLGFIPFLVVLIGAPLISFLGWKALLAIYPQYQEILQGFTYNGHFYIAAFVCLTLGIIWFVYARLAKTLTTVNLLIAPITIWLIVCIAIAIGLKGVSFFIIPVFLGLLSFWLCIRQRKPMPLLLALINGLSIIILAPLIQFFPVGLGLKMLMVSSLFTVLLFGLLLPVFGFYKRKYIFGSVFLLLSAVFFIKAHLNAQFSEEQPKPNSLVYSFNQDDLKAHWYTYDSILDDWTKSVLGDDPIEYKPEVTFKSKYNTGYTFSKIAPPVSVPEPSIEIIRNDSSSAATTTYHFKIAPNRRLNRMELYTKDTISFKSFSANNLTVGNTDKENEGPHKYKKRNSNHVLTYYVTDMDTLRLSIELDKNHKPEFVLYEASNDLLTNPEVPLQQRNNTMIPKPFVLNDAIISKKTINLNTWDFTPIPKPINVYE</sequence>
<evidence type="ECO:0000259" key="10">
    <source>
        <dbReference type="Pfam" id="PF04389"/>
    </source>
</evidence>
<feature type="transmembrane region" description="Helical" evidence="9">
    <location>
        <begin position="324"/>
        <end position="344"/>
    </location>
</feature>
<gene>
    <name evidence="11" type="ordered locus">CA2559_04750</name>
</gene>
<dbReference type="Pfam" id="PF04389">
    <property type="entry name" value="Peptidase_M28"/>
    <property type="match status" value="1"/>
</dbReference>
<name>A3U722_CROAH</name>
<evidence type="ECO:0000256" key="1">
    <source>
        <dbReference type="ARBA" id="ARBA00003273"/>
    </source>
</evidence>
<dbReference type="KEGG" id="cat:CA2559_04750"/>
<accession>A3U722</accession>
<feature type="transmembrane region" description="Helical" evidence="9">
    <location>
        <begin position="401"/>
        <end position="421"/>
    </location>
</feature>
<organism evidence="11 12">
    <name type="scientific">Croceibacter atlanticus (strain ATCC BAA-628 / JCM 21780 / CIP 108009 / IAM 15332 / KCTC 12090 / HTCC2559)</name>
    <dbReference type="NCBI Taxonomy" id="216432"/>
    <lineage>
        <taxon>Bacteria</taxon>
        <taxon>Pseudomonadati</taxon>
        <taxon>Bacteroidota</taxon>
        <taxon>Flavobacteriia</taxon>
        <taxon>Flavobacteriales</taxon>
        <taxon>Flavobacteriaceae</taxon>
        <taxon>Croceibacter</taxon>
    </lineage>
</organism>
<dbReference type="eggNOG" id="COG2234">
    <property type="taxonomic scope" value="Bacteria"/>
</dbReference>
<dbReference type="AlphaFoldDB" id="A3U722"/>
<evidence type="ECO:0000256" key="3">
    <source>
        <dbReference type="ARBA" id="ARBA00010918"/>
    </source>
</evidence>
<keyword evidence="12" id="KW-1185">Reference proteome</keyword>
<dbReference type="EMBL" id="CP002046">
    <property type="protein sequence ID" value="EAP88039.1"/>
    <property type="molecule type" value="Genomic_DNA"/>
</dbReference>
<evidence type="ECO:0000256" key="5">
    <source>
        <dbReference type="ARBA" id="ARBA00022554"/>
    </source>
</evidence>
<dbReference type="Gene3D" id="3.40.630.10">
    <property type="entry name" value="Zn peptidases"/>
    <property type="match status" value="1"/>
</dbReference>
<evidence type="ECO:0000256" key="4">
    <source>
        <dbReference type="ARBA" id="ARBA00017435"/>
    </source>
</evidence>
<evidence type="ECO:0000313" key="11">
    <source>
        <dbReference type="EMBL" id="EAP88039.1"/>
    </source>
</evidence>
<dbReference type="OrthoDB" id="9778250at2"/>
<evidence type="ECO:0000256" key="2">
    <source>
        <dbReference type="ARBA" id="ARBA00004128"/>
    </source>
</evidence>
<evidence type="ECO:0000256" key="8">
    <source>
        <dbReference type="ARBA" id="ARBA00031512"/>
    </source>
</evidence>
<dbReference type="GO" id="GO:0005774">
    <property type="term" value="C:vacuolar membrane"/>
    <property type="evidence" value="ECO:0007669"/>
    <property type="project" value="UniProtKB-SubCell"/>
</dbReference>
<dbReference type="InterPro" id="IPR007484">
    <property type="entry name" value="Peptidase_M28"/>
</dbReference>
<dbReference type="HOGENOM" id="CLU_019249_0_0_10"/>
<dbReference type="GeneID" id="89452740"/>
<comment type="function">
    <text evidence="1">May be involved in vacuolar sorting and osmoregulation.</text>
</comment>
<evidence type="ECO:0000256" key="6">
    <source>
        <dbReference type="ARBA" id="ARBA00022989"/>
    </source>
</evidence>
<dbReference type="STRING" id="216432.CA2559_04750"/>
<comment type="similarity">
    <text evidence="3">Belongs to the peptidase M28 family.</text>
</comment>
<dbReference type="RefSeq" id="WP_013186715.1">
    <property type="nucleotide sequence ID" value="NC_014230.1"/>
</dbReference>
<evidence type="ECO:0000256" key="7">
    <source>
        <dbReference type="ARBA" id="ARBA00023180"/>
    </source>
</evidence>
<keyword evidence="9" id="KW-0812">Transmembrane</keyword>
<dbReference type="GO" id="GO:0006508">
    <property type="term" value="P:proteolysis"/>
    <property type="evidence" value="ECO:0007669"/>
    <property type="project" value="InterPro"/>
</dbReference>
<keyword evidence="9" id="KW-0472">Membrane</keyword>
<feature type="transmembrane region" description="Helical" evidence="9">
    <location>
        <begin position="477"/>
        <end position="498"/>
    </location>
</feature>
<protein>
    <recommendedName>
        <fullName evidence="4">Vacuolar membrane protease</fullName>
    </recommendedName>
    <alternativeName>
        <fullName evidence="8">FXNA-related family protease 1</fullName>
    </alternativeName>
</protein>
<dbReference type="InterPro" id="IPR045175">
    <property type="entry name" value="M28_fam"/>
</dbReference>
<dbReference type="PANTHER" id="PTHR12147">
    <property type="entry name" value="METALLOPEPTIDASE M28 FAMILY MEMBER"/>
    <property type="match status" value="1"/>
</dbReference>
<feature type="transmembrane region" description="Helical" evidence="9">
    <location>
        <begin position="356"/>
        <end position="381"/>
    </location>
</feature>
<feature type="domain" description="Peptidase M28" evidence="10">
    <location>
        <begin position="97"/>
        <end position="287"/>
    </location>
</feature>
<dbReference type="PANTHER" id="PTHR12147:SF58">
    <property type="entry name" value="VACUOLAR MEMBRANE PROTEASE"/>
    <property type="match status" value="1"/>
</dbReference>
<evidence type="ECO:0000313" key="12">
    <source>
        <dbReference type="Proteomes" id="UP000002297"/>
    </source>
</evidence>
<proteinExistence type="inferred from homology"/>
<evidence type="ECO:0000256" key="9">
    <source>
        <dbReference type="SAM" id="Phobius"/>
    </source>
</evidence>
<dbReference type="eggNOG" id="COG0697">
    <property type="taxonomic scope" value="Bacteria"/>
</dbReference>
<dbReference type="GO" id="GO:0008235">
    <property type="term" value="F:metalloexopeptidase activity"/>
    <property type="evidence" value="ECO:0007669"/>
    <property type="project" value="InterPro"/>
</dbReference>
<keyword evidence="6 9" id="KW-1133">Transmembrane helix</keyword>
<comment type="subcellular location">
    <subcellularLocation>
        <location evidence="2">Vacuole membrane</location>
        <topology evidence="2">Multi-pass membrane protein</topology>
    </subcellularLocation>
</comment>
<feature type="transmembrane region" description="Helical" evidence="9">
    <location>
        <begin position="532"/>
        <end position="551"/>
    </location>
</feature>
<keyword evidence="5" id="KW-0926">Vacuole</keyword>
<dbReference type="SUPFAM" id="SSF53187">
    <property type="entry name" value="Zn-dependent exopeptidases"/>
    <property type="match status" value="1"/>
</dbReference>
<dbReference type="Proteomes" id="UP000002297">
    <property type="component" value="Chromosome"/>
</dbReference>
<keyword evidence="7" id="KW-0325">Glycoprotein</keyword>